<feature type="compositionally biased region" description="Basic and acidic residues" evidence="1">
    <location>
        <begin position="429"/>
        <end position="444"/>
    </location>
</feature>
<feature type="compositionally biased region" description="Gly residues" evidence="1">
    <location>
        <begin position="944"/>
        <end position="955"/>
    </location>
</feature>
<feature type="region of interest" description="Disordered" evidence="1">
    <location>
        <begin position="918"/>
        <end position="955"/>
    </location>
</feature>
<feature type="region of interest" description="Disordered" evidence="1">
    <location>
        <begin position="406"/>
        <end position="582"/>
    </location>
</feature>
<dbReference type="AlphaFoldDB" id="A0A9P9IRG3"/>
<dbReference type="InterPro" id="IPR046468">
    <property type="entry name" value="Spt20-like_SEP"/>
</dbReference>
<evidence type="ECO:0000313" key="4">
    <source>
        <dbReference type="Proteomes" id="UP000700596"/>
    </source>
</evidence>
<feature type="region of interest" description="Disordered" evidence="1">
    <location>
        <begin position="1"/>
        <end position="51"/>
    </location>
</feature>
<dbReference type="EMBL" id="JAGMWT010000005">
    <property type="protein sequence ID" value="KAH7128449.1"/>
    <property type="molecule type" value="Genomic_DNA"/>
</dbReference>
<organism evidence="3 4">
    <name type="scientific">Dendryphion nanum</name>
    <dbReference type="NCBI Taxonomy" id="256645"/>
    <lineage>
        <taxon>Eukaryota</taxon>
        <taxon>Fungi</taxon>
        <taxon>Dikarya</taxon>
        <taxon>Ascomycota</taxon>
        <taxon>Pezizomycotina</taxon>
        <taxon>Dothideomycetes</taxon>
        <taxon>Pleosporomycetidae</taxon>
        <taxon>Pleosporales</taxon>
        <taxon>Torulaceae</taxon>
        <taxon>Dendryphion</taxon>
    </lineage>
</organism>
<gene>
    <name evidence="3" type="ORF">B0J11DRAFT_484360</name>
</gene>
<sequence length="955" mass="105748">MSAAVATARPSQALRQRRESQRPTLARTSTAKANTNPGNTDNMENGAAQGDNRPYVINQEYILRKFNGCPPSMRVYLHNNHVRVNDSTESFSYTSPIKELLNHIRLKTVPQNLLGEFYSTDLKFYDNCLIIEVHNLKSSGVNPKDSANSAAVTKGGDPFSIHNHNDYITPSPFVPFPQKSPAKGNGQTKGAEVKEEKEVDKENMPAPGQPASTQRMPARAKVITVVLFPTPQSHITDLQLLATTPMSDIQTYRRNQQAGRSQDNPPTPLTTVPPTPTLPVGRSPKRQKMVIDESNAYEFEAEMLLATTPKLYLEPTRSLQEAVALIDVMTHPNNKNPAPARKSRKRTTAELAADEADAADIQRYMLAGDEFQASKTGTAAGQEEGQAQLRSGGNFSRFKALENIKRHHEENERRKKEEEARQQQAKRQAHAELEAQKKREEAARQAEQTALMQQQRQEAMLRQREQQEQLRAAAHAQQMAAAAAAAQSTQTPQSATQPQFSSPVVRQGTPMAAAASPHLTTQPSHSLGGTPMVATSSNHGAGSPPRPPSAVSHPIVRTESQSRPSRTGTPQMIQGTPVMNAVPPRNISSTPQPQRMPQGSPTIPMQGGTPMMMMQSQPGQNMTPEQLHNMRAAQMGNNAIRMPQGMQMGQPTTQQLQQLAINKARQHIQQQGVPNGQNVNQYQQMLATQYYAQLQQQNQQRNQQHTGMPNMNPGQGMPGGNAGMPNQGAMNPSNMSYQQLKGAYIQRNQQLVQNYGSVQAAPPQHQQMMQSLQLAIRKKEAEMQQAQTAGAQVTGGMNPGMTAMGNMGQTPQQMQQWQAALTQQRLQQQHQQAQQARQQQLMMQQRQQLSANGNMMGNMGMMNPGQMNLNMQNMQNMGQMNMGNMQNMQAMQNMQGMQGMNMAQMSQQQIQMMLMRQQQQQQQQQMRAGQQQQQQHQQQRVPQGDGGIDWSGVSG</sequence>
<evidence type="ECO:0000259" key="2">
    <source>
        <dbReference type="Pfam" id="PF12090"/>
    </source>
</evidence>
<feature type="compositionally biased region" description="Polar residues" evidence="1">
    <location>
        <begin position="22"/>
        <end position="43"/>
    </location>
</feature>
<accession>A0A9P9IRG3</accession>
<feature type="compositionally biased region" description="Basic and acidic residues" evidence="1">
    <location>
        <begin position="191"/>
        <end position="203"/>
    </location>
</feature>
<feature type="domain" description="Spt20-like SEP" evidence="2">
    <location>
        <begin position="68"/>
        <end position="323"/>
    </location>
</feature>
<dbReference type="Pfam" id="PF12090">
    <property type="entry name" value="Spt20_SEP"/>
    <property type="match status" value="1"/>
</dbReference>
<feature type="region of interest" description="Disordered" evidence="1">
    <location>
        <begin position="177"/>
        <end position="216"/>
    </location>
</feature>
<feature type="compositionally biased region" description="Pro residues" evidence="1">
    <location>
        <begin position="265"/>
        <end position="277"/>
    </location>
</feature>
<feature type="region of interest" description="Disordered" evidence="1">
    <location>
        <begin position="699"/>
        <end position="727"/>
    </location>
</feature>
<protein>
    <submittedName>
        <fullName evidence="3">Spt20 family-domain-containing protein</fullName>
    </submittedName>
</protein>
<feature type="compositionally biased region" description="Low complexity" evidence="1">
    <location>
        <begin position="699"/>
        <end position="715"/>
    </location>
</feature>
<feature type="compositionally biased region" description="Basic and acidic residues" evidence="1">
    <location>
        <begin position="406"/>
        <end position="421"/>
    </location>
</feature>
<evidence type="ECO:0000313" key="3">
    <source>
        <dbReference type="EMBL" id="KAH7128449.1"/>
    </source>
</evidence>
<dbReference type="OrthoDB" id="1932706at2759"/>
<proteinExistence type="predicted"/>
<keyword evidence="4" id="KW-1185">Reference proteome</keyword>
<feature type="region of interest" description="Disordered" evidence="1">
    <location>
        <begin position="375"/>
        <end position="394"/>
    </location>
</feature>
<feature type="compositionally biased region" description="Low complexity" evidence="1">
    <location>
        <begin position="445"/>
        <end position="458"/>
    </location>
</feature>
<name>A0A9P9IRG3_9PLEO</name>
<reference evidence="3" key="1">
    <citation type="journal article" date="2021" name="Nat. Commun.">
        <title>Genetic determinants of endophytism in the Arabidopsis root mycobiome.</title>
        <authorList>
            <person name="Mesny F."/>
            <person name="Miyauchi S."/>
            <person name="Thiergart T."/>
            <person name="Pickel B."/>
            <person name="Atanasova L."/>
            <person name="Karlsson M."/>
            <person name="Huettel B."/>
            <person name="Barry K.W."/>
            <person name="Haridas S."/>
            <person name="Chen C."/>
            <person name="Bauer D."/>
            <person name="Andreopoulos W."/>
            <person name="Pangilinan J."/>
            <person name="LaButti K."/>
            <person name="Riley R."/>
            <person name="Lipzen A."/>
            <person name="Clum A."/>
            <person name="Drula E."/>
            <person name="Henrissat B."/>
            <person name="Kohler A."/>
            <person name="Grigoriev I.V."/>
            <person name="Martin F.M."/>
            <person name="Hacquard S."/>
        </authorList>
    </citation>
    <scope>NUCLEOTIDE SEQUENCE</scope>
    <source>
        <strain evidence="3">MPI-CAGE-CH-0243</strain>
    </source>
</reference>
<feature type="compositionally biased region" description="Basic and acidic residues" evidence="1">
    <location>
        <begin position="459"/>
        <end position="468"/>
    </location>
</feature>
<evidence type="ECO:0000256" key="1">
    <source>
        <dbReference type="SAM" id="MobiDB-lite"/>
    </source>
</evidence>
<feature type="compositionally biased region" description="Low complexity" evidence="1">
    <location>
        <begin position="469"/>
        <end position="503"/>
    </location>
</feature>
<feature type="region of interest" description="Disordered" evidence="1">
    <location>
        <begin position="253"/>
        <end position="284"/>
    </location>
</feature>
<feature type="compositionally biased region" description="Polar residues" evidence="1">
    <location>
        <begin position="253"/>
        <end position="264"/>
    </location>
</feature>
<feature type="compositionally biased region" description="Polar residues" evidence="1">
    <location>
        <begin position="518"/>
        <end position="540"/>
    </location>
</feature>
<comment type="caution">
    <text evidence="3">The sequence shown here is derived from an EMBL/GenBank/DDBJ whole genome shotgun (WGS) entry which is preliminary data.</text>
</comment>
<dbReference type="Proteomes" id="UP000700596">
    <property type="component" value="Unassembled WGS sequence"/>
</dbReference>
<feature type="compositionally biased region" description="Polar residues" evidence="1">
    <location>
        <begin position="558"/>
        <end position="574"/>
    </location>
</feature>
<feature type="compositionally biased region" description="Low complexity" evidence="1">
    <location>
        <begin position="918"/>
        <end position="943"/>
    </location>
</feature>